<proteinExistence type="predicted"/>
<accession>A0ACC0N232</accession>
<reference evidence="1" key="1">
    <citation type="submission" date="2022-02" db="EMBL/GenBank/DDBJ databases">
        <title>Plant Genome Project.</title>
        <authorList>
            <person name="Zhang R.-G."/>
        </authorList>
    </citation>
    <scope>NUCLEOTIDE SEQUENCE</scope>
    <source>
        <strain evidence="1">AT1</strain>
    </source>
</reference>
<evidence type="ECO:0000313" key="2">
    <source>
        <dbReference type="Proteomes" id="UP001062846"/>
    </source>
</evidence>
<organism evidence="1 2">
    <name type="scientific">Rhododendron molle</name>
    <name type="common">Chinese azalea</name>
    <name type="synonym">Azalea mollis</name>
    <dbReference type="NCBI Taxonomy" id="49168"/>
    <lineage>
        <taxon>Eukaryota</taxon>
        <taxon>Viridiplantae</taxon>
        <taxon>Streptophyta</taxon>
        <taxon>Embryophyta</taxon>
        <taxon>Tracheophyta</taxon>
        <taxon>Spermatophyta</taxon>
        <taxon>Magnoliopsida</taxon>
        <taxon>eudicotyledons</taxon>
        <taxon>Gunneridae</taxon>
        <taxon>Pentapetalae</taxon>
        <taxon>asterids</taxon>
        <taxon>Ericales</taxon>
        <taxon>Ericaceae</taxon>
        <taxon>Ericoideae</taxon>
        <taxon>Rhodoreae</taxon>
        <taxon>Rhododendron</taxon>
    </lineage>
</organism>
<name>A0ACC0N232_RHOML</name>
<comment type="caution">
    <text evidence="1">The sequence shown here is derived from an EMBL/GenBank/DDBJ whole genome shotgun (WGS) entry which is preliminary data.</text>
</comment>
<dbReference type="Proteomes" id="UP001062846">
    <property type="component" value="Chromosome 7"/>
</dbReference>
<sequence>MTLPEWTEGWRGSKDSKVLVGMLDPKLNGDVNMEQLRVLVDIDNSDLVENSEARPDMSMILHKISSCMDFQVQPELPV</sequence>
<evidence type="ECO:0000313" key="1">
    <source>
        <dbReference type="EMBL" id="KAI8547184.1"/>
    </source>
</evidence>
<protein>
    <submittedName>
        <fullName evidence="1">Uncharacterized protein</fullName>
    </submittedName>
</protein>
<dbReference type="EMBL" id="CM046394">
    <property type="protein sequence ID" value="KAI8547184.1"/>
    <property type="molecule type" value="Genomic_DNA"/>
</dbReference>
<keyword evidence="2" id="KW-1185">Reference proteome</keyword>
<gene>
    <name evidence="1" type="ORF">RHMOL_Rhmol07G0175500</name>
</gene>